<dbReference type="SUPFAM" id="SSF54001">
    <property type="entry name" value="Cysteine proteinases"/>
    <property type="match status" value="1"/>
</dbReference>
<dbReference type="PANTHER" id="PTHR46333">
    <property type="entry name" value="CYTOKINESIS PROTEIN 3"/>
    <property type="match status" value="1"/>
</dbReference>
<keyword evidence="1" id="KW-0732">Signal</keyword>
<dbReference type="EMBL" id="DWWB01000030">
    <property type="protein sequence ID" value="HJC66353.1"/>
    <property type="molecule type" value="Genomic_DNA"/>
</dbReference>
<dbReference type="SMART" id="SM00460">
    <property type="entry name" value="TGc"/>
    <property type="match status" value="1"/>
</dbReference>
<sequence>MKRNLVKMMMAAAALGATAAPVPGLAMTSYGGVWQQGTGENAGKWWYDEEDGTYAVNGWRWIDGNNDGIAENYCFDQNGWLYVSTTTPDQKTVNESGARVVNGEVVTMALDSGAESFSVSGGGTLEEKTYEGIEFSLENLGISSMAVGSILYPKANTVTAQRILEKKAFYETGTDSSWMTSQQQNAVDQFIADWKSGYIQDSMSDEEKCRVIYDWLTENVTYDKSAPNDQSSYGALIDKRCVCGGFANSFMALGKACGLDVKYLIATNHALNLVNLDGRWYLMDATQKKYKGGSTTDVYYLHTTLEGEESVEEKAEERKEKYANRTSEIAGDNERHSQWAGESIAEGAVYQADDGDLIPEILDYVYGEVIGKNSSQRINVVVYTGGRNFQAFNKMEYSYNGVTGRLDDVLEEAVIGQEVNGFLIGDTSSCTITWQKNSGTDGVTTFVTTWKDESGQDYVILSFNINPQR</sequence>
<dbReference type="InterPro" id="IPR038765">
    <property type="entry name" value="Papain-like_cys_pep_sf"/>
</dbReference>
<dbReference type="InterPro" id="IPR002931">
    <property type="entry name" value="Transglutaminase-like"/>
</dbReference>
<dbReference type="Gene3D" id="3.10.620.30">
    <property type="match status" value="1"/>
</dbReference>
<dbReference type="InterPro" id="IPR052557">
    <property type="entry name" value="CAP/Cytokinesis_protein"/>
</dbReference>
<dbReference type="Proteomes" id="UP000823863">
    <property type="component" value="Unassembled WGS sequence"/>
</dbReference>
<reference evidence="3" key="1">
    <citation type="journal article" date="2021" name="PeerJ">
        <title>Extensive microbial diversity within the chicken gut microbiome revealed by metagenomics and culture.</title>
        <authorList>
            <person name="Gilroy R."/>
            <person name="Ravi A."/>
            <person name="Getino M."/>
            <person name="Pursley I."/>
            <person name="Horton D.L."/>
            <person name="Alikhan N.F."/>
            <person name="Baker D."/>
            <person name="Gharbi K."/>
            <person name="Hall N."/>
            <person name="Watson M."/>
            <person name="Adriaenssens E.M."/>
            <person name="Foster-Nyarko E."/>
            <person name="Jarju S."/>
            <person name="Secka A."/>
            <person name="Antonio M."/>
            <person name="Oren A."/>
            <person name="Chaudhuri R.R."/>
            <person name="La Ragione R."/>
            <person name="Hildebrand F."/>
            <person name="Pallen M.J."/>
        </authorList>
    </citation>
    <scope>NUCLEOTIDE SEQUENCE</scope>
    <source>
        <strain evidence="3">CHK198-12963</strain>
    </source>
</reference>
<feature type="domain" description="Transglutaminase-like" evidence="2">
    <location>
        <begin position="235"/>
        <end position="287"/>
    </location>
</feature>
<dbReference type="Gene3D" id="2.10.270.10">
    <property type="entry name" value="Cholin Binding"/>
    <property type="match status" value="1"/>
</dbReference>
<reference evidence="3" key="2">
    <citation type="submission" date="2021-04" db="EMBL/GenBank/DDBJ databases">
        <authorList>
            <person name="Gilroy R."/>
        </authorList>
    </citation>
    <scope>NUCLEOTIDE SEQUENCE</scope>
    <source>
        <strain evidence="3">CHK198-12963</strain>
    </source>
</reference>
<dbReference type="Pfam" id="PF01841">
    <property type="entry name" value="Transglut_core"/>
    <property type="match status" value="1"/>
</dbReference>
<dbReference type="GO" id="GO:0005737">
    <property type="term" value="C:cytoplasm"/>
    <property type="evidence" value="ECO:0007669"/>
    <property type="project" value="TreeGrafter"/>
</dbReference>
<dbReference type="AlphaFoldDB" id="A0A9D2PU57"/>
<protein>
    <recommendedName>
        <fullName evidence="2">Transglutaminase-like domain-containing protein</fullName>
    </recommendedName>
</protein>
<accession>A0A9D2PU57</accession>
<proteinExistence type="predicted"/>
<gene>
    <name evidence="3" type="ORF">H9931_06465</name>
</gene>
<feature type="signal peptide" evidence="1">
    <location>
        <begin position="1"/>
        <end position="19"/>
    </location>
</feature>
<evidence type="ECO:0000256" key="1">
    <source>
        <dbReference type="SAM" id="SignalP"/>
    </source>
</evidence>
<evidence type="ECO:0000313" key="4">
    <source>
        <dbReference type="Proteomes" id="UP000823863"/>
    </source>
</evidence>
<feature type="chain" id="PRO_5038395502" description="Transglutaminase-like domain-containing protein" evidence="1">
    <location>
        <begin position="20"/>
        <end position="469"/>
    </location>
</feature>
<name>A0A9D2PU57_9FIRM</name>
<evidence type="ECO:0000313" key="3">
    <source>
        <dbReference type="EMBL" id="HJC66353.1"/>
    </source>
</evidence>
<organism evidence="3 4">
    <name type="scientific">Candidatus Enterocloster excrementigallinarum</name>
    <dbReference type="NCBI Taxonomy" id="2838558"/>
    <lineage>
        <taxon>Bacteria</taxon>
        <taxon>Bacillati</taxon>
        <taxon>Bacillota</taxon>
        <taxon>Clostridia</taxon>
        <taxon>Lachnospirales</taxon>
        <taxon>Lachnospiraceae</taxon>
        <taxon>Enterocloster</taxon>
    </lineage>
</organism>
<dbReference type="PANTHER" id="PTHR46333:SF2">
    <property type="entry name" value="CYTOKINESIS PROTEIN 3"/>
    <property type="match status" value="1"/>
</dbReference>
<comment type="caution">
    <text evidence="3">The sequence shown here is derived from an EMBL/GenBank/DDBJ whole genome shotgun (WGS) entry which is preliminary data.</text>
</comment>
<dbReference type="SUPFAM" id="SSF69360">
    <property type="entry name" value="Cell wall binding repeat"/>
    <property type="match status" value="1"/>
</dbReference>
<evidence type="ECO:0000259" key="2">
    <source>
        <dbReference type="SMART" id="SM00460"/>
    </source>
</evidence>